<dbReference type="SUPFAM" id="SSF55277">
    <property type="entry name" value="GYF domain"/>
    <property type="match status" value="1"/>
</dbReference>
<dbReference type="CDD" id="cd00072">
    <property type="entry name" value="GYF"/>
    <property type="match status" value="1"/>
</dbReference>
<organism evidence="3 4">
    <name type="scientific">Caenorhabditis briggsae</name>
    <dbReference type="NCBI Taxonomy" id="6238"/>
    <lineage>
        <taxon>Eukaryota</taxon>
        <taxon>Metazoa</taxon>
        <taxon>Ecdysozoa</taxon>
        <taxon>Nematoda</taxon>
        <taxon>Chromadorea</taxon>
        <taxon>Rhabditida</taxon>
        <taxon>Rhabditina</taxon>
        <taxon>Rhabditomorpha</taxon>
        <taxon>Rhabditoidea</taxon>
        <taxon>Rhabditidae</taxon>
        <taxon>Peloderinae</taxon>
        <taxon>Caenorhabditis</taxon>
    </lineage>
</organism>
<dbReference type="AlphaFoldDB" id="A0AAE9EU80"/>
<keyword evidence="4" id="KW-1185">Reference proteome</keyword>
<reference evidence="3 4" key="1">
    <citation type="submission" date="2022-04" db="EMBL/GenBank/DDBJ databases">
        <title>Chromosome-level reference genomes for two strains of Caenorhabditis briggsae: an improved platform for comparative genomics.</title>
        <authorList>
            <person name="Stevens L."/>
            <person name="Andersen E."/>
        </authorList>
    </citation>
    <scope>NUCLEOTIDE SEQUENCE [LARGE SCALE GENOMIC DNA]</scope>
    <source>
        <strain evidence="3">VX34</strain>
        <tissue evidence="3">Whole-organism</tissue>
    </source>
</reference>
<proteinExistence type="predicted"/>
<dbReference type="PROSITE" id="PS50829">
    <property type="entry name" value="GYF"/>
    <property type="match status" value="1"/>
</dbReference>
<dbReference type="InterPro" id="IPR035445">
    <property type="entry name" value="GYF-like_dom_sf"/>
</dbReference>
<dbReference type="InterPro" id="IPR003169">
    <property type="entry name" value="GYF"/>
</dbReference>
<feature type="region of interest" description="Disordered" evidence="1">
    <location>
        <begin position="128"/>
        <end position="155"/>
    </location>
</feature>
<gene>
    <name evidence="3" type="ORF">L5515_005773</name>
</gene>
<evidence type="ECO:0000256" key="1">
    <source>
        <dbReference type="SAM" id="MobiDB-lite"/>
    </source>
</evidence>
<evidence type="ECO:0000313" key="4">
    <source>
        <dbReference type="Proteomes" id="UP000829354"/>
    </source>
</evidence>
<dbReference type="Proteomes" id="UP000829354">
    <property type="component" value="Chromosome V"/>
</dbReference>
<dbReference type="SMART" id="SM00444">
    <property type="entry name" value="GYF"/>
    <property type="match status" value="1"/>
</dbReference>
<sequence length="257" mass="28698">MHKSGNNGPAVDTKWYYLGPDKENYGPYMSKDMNFWLQAGYFTPELQLKTENEQNYHTLGEWTQVLGSPPFLAPVHSLEASAATAQWQQVRQQPPMMVMPPGLNNQFPPQMRMQYPPFVQMPFLHQMNQNGPPLMHSQPPSEPIDGSLSHTPDSDDVSQLARLAAEQALQQPPSWLVALGLANHGQAQGHGHGPKLHHSHFQAMQQLTKQMQHASIATEPIVKKNVECQTEPTKIEVSKAAASRLLTELMGQTVIIN</sequence>
<protein>
    <recommendedName>
        <fullName evidence="2">GYF domain-containing protein</fullName>
    </recommendedName>
</protein>
<evidence type="ECO:0000259" key="2">
    <source>
        <dbReference type="PROSITE" id="PS50829"/>
    </source>
</evidence>
<name>A0AAE9EU80_CAEBR</name>
<accession>A0AAE9EU80</accession>
<dbReference type="Pfam" id="PF02213">
    <property type="entry name" value="GYF"/>
    <property type="match status" value="1"/>
</dbReference>
<feature type="domain" description="GYF" evidence="2">
    <location>
        <begin position="12"/>
        <end position="60"/>
    </location>
</feature>
<evidence type="ECO:0000313" key="3">
    <source>
        <dbReference type="EMBL" id="UMM31670.1"/>
    </source>
</evidence>
<dbReference type="Gene3D" id="3.30.1490.40">
    <property type="match status" value="1"/>
</dbReference>
<dbReference type="EMBL" id="CP092624">
    <property type="protein sequence ID" value="UMM31670.1"/>
    <property type="molecule type" value="Genomic_DNA"/>
</dbReference>